<feature type="domain" description="ChsH2 C-terminal OB-fold" evidence="1">
    <location>
        <begin position="48"/>
        <end position="107"/>
    </location>
</feature>
<dbReference type="InterPro" id="IPR022002">
    <property type="entry name" value="ChsH2_Znr"/>
</dbReference>
<dbReference type="Pfam" id="PF12172">
    <property type="entry name" value="zf-ChsH2"/>
    <property type="match status" value="1"/>
</dbReference>
<proteinExistence type="predicted"/>
<evidence type="ECO:0000259" key="2">
    <source>
        <dbReference type="Pfam" id="PF12172"/>
    </source>
</evidence>
<dbReference type="PANTHER" id="PTHR34075:SF5">
    <property type="entry name" value="BLR3430 PROTEIN"/>
    <property type="match status" value="1"/>
</dbReference>
<dbReference type="InterPro" id="IPR012340">
    <property type="entry name" value="NA-bd_OB-fold"/>
</dbReference>
<dbReference type="Pfam" id="PF01796">
    <property type="entry name" value="OB_ChsH2_C"/>
    <property type="match status" value="1"/>
</dbReference>
<dbReference type="AlphaFoldDB" id="A0A6B1DTI3"/>
<sequence>MFVPSSWRTRHQRYSLIGEVCPACDKHIFPPRDVCPHCDQPAGPAHKFNGTGMVFSYTTLFQPPAGFESQAPYVVALVQLDEGPMLTAQLTDVEAEEVEIGMKVEMVPRKLMEDGPQGQVHYCYKFRPLWAKAAQAGVSV</sequence>
<gene>
    <name evidence="3" type="ORF">F4Y08_12370</name>
</gene>
<comment type="caution">
    <text evidence="3">The sequence shown here is derived from an EMBL/GenBank/DDBJ whole genome shotgun (WGS) entry which is preliminary data.</text>
</comment>
<feature type="domain" description="ChsH2 rubredoxin-like zinc ribbon" evidence="2">
    <location>
        <begin position="12"/>
        <end position="39"/>
    </location>
</feature>
<dbReference type="Gene3D" id="6.10.30.10">
    <property type="match status" value="1"/>
</dbReference>
<accession>A0A6B1DTI3</accession>
<dbReference type="InterPro" id="IPR052513">
    <property type="entry name" value="Thioester_dehydratase-like"/>
</dbReference>
<evidence type="ECO:0000313" key="3">
    <source>
        <dbReference type="EMBL" id="MYD91110.1"/>
    </source>
</evidence>
<protein>
    <submittedName>
        <fullName evidence="3">Zn-ribbon domain-containing OB-fold protein</fullName>
    </submittedName>
</protein>
<name>A0A6B1DTI3_9CHLR</name>
<organism evidence="3">
    <name type="scientific">Caldilineaceae bacterium SB0662_bin_9</name>
    <dbReference type="NCBI Taxonomy" id="2605258"/>
    <lineage>
        <taxon>Bacteria</taxon>
        <taxon>Bacillati</taxon>
        <taxon>Chloroflexota</taxon>
        <taxon>Caldilineae</taxon>
        <taxon>Caldilineales</taxon>
        <taxon>Caldilineaceae</taxon>
    </lineage>
</organism>
<dbReference type="InterPro" id="IPR002878">
    <property type="entry name" value="ChsH2_C"/>
</dbReference>
<reference evidence="3" key="1">
    <citation type="submission" date="2019-09" db="EMBL/GenBank/DDBJ databases">
        <title>Characterisation of the sponge microbiome using genome-centric metagenomics.</title>
        <authorList>
            <person name="Engelberts J.P."/>
            <person name="Robbins S.J."/>
            <person name="De Goeij J.M."/>
            <person name="Aranda M."/>
            <person name="Bell S.C."/>
            <person name="Webster N.S."/>
        </authorList>
    </citation>
    <scope>NUCLEOTIDE SEQUENCE</scope>
    <source>
        <strain evidence="3">SB0662_bin_9</strain>
    </source>
</reference>
<dbReference type="PANTHER" id="PTHR34075">
    <property type="entry name" value="BLR3430 PROTEIN"/>
    <property type="match status" value="1"/>
</dbReference>
<evidence type="ECO:0000259" key="1">
    <source>
        <dbReference type="Pfam" id="PF01796"/>
    </source>
</evidence>
<dbReference type="SUPFAM" id="SSF50249">
    <property type="entry name" value="Nucleic acid-binding proteins"/>
    <property type="match status" value="1"/>
</dbReference>
<dbReference type="EMBL" id="VXPY01000087">
    <property type="protein sequence ID" value="MYD91110.1"/>
    <property type="molecule type" value="Genomic_DNA"/>
</dbReference>